<gene>
    <name evidence="2" type="ORF">DWQ67_07150</name>
</gene>
<dbReference type="Pfam" id="PF00144">
    <property type="entry name" value="Beta-lactamase"/>
    <property type="match status" value="1"/>
</dbReference>
<dbReference type="InterPro" id="IPR050491">
    <property type="entry name" value="AmpC-like"/>
</dbReference>
<evidence type="ECO:0000259" key="1">
    <source>
        <dbReference type="Pfam" id="PF00144"/>
    </source>
</evidence>
<dbReference type="PANTHER" id="PTHR46825:SF7">
    <property type="entry name" value="D-ALANYL-D-ALANINE CARBOXYPEPTIDASE"/>
    <property type="match status" value="1"/>
</dbReference>
<dbReference type="InterPro" id="IPR001466">
    <property type="entry name" value="Beta-lactam-related"/>
</dbReference>
<dbReference type="InterPro" id="IPR012338">
    <property type="entry name" value="Beta-lactam/transpept-like"/>
</dbReference>
<sequence>MSCTVPIYSIAKTFTAVAALRSLDLDLPVGDYVASLRPDLAALTCRDLLTHRSGVSDYAGWADYRAAVKARETPWPAQAILERAEVGSPGSFLYSNIGFLLLRQALEQHHTAQFFDVLQDLVLTPLGMAARAFATPEDWSHCNHPAIDDRLRTYHPGWVYPGTFAADPQEAARGLALVMQGALGEDVAQALRAGRLVGAPASHPMSPAAGYGLGVMTSGHPIDVLGHGGQGPGFTLFAATSADGARWHGEAQGAEGQDTDLIRRCLTAVRP</sequence>
<name>A0A496PK43_9MICC</name>
<reference evidence="2 3" key="1">
    <citation type="submission" date="2018-07" db="EMBL/GenBank/DDBJ databases">
        <title>Arthrobacter sp. nov., isolated from raw cow's milk with high bacterial count.</title>
        <authorList>
            <person name="Hahne J."/>
            <person name="Isele D."/>
            <person name="Lipski A."/>
        </authorList>
    </citation>
    <scope>NUCLEOTIDE SEQUENCE [LARGE SCALE GENOMIC DNA]</scope>
    <source>
        <strain evidence="2 3">JZ R-183</strain>
    </source>
</reference>
<dbReference type="SUPFAM" id="SSF56601">
    <property type="entry name" value="beta-lactamase/transpeptidase-like"/>
    <property type="match status" value="1"/>
</dbReference>
<accession>A0A496PK43</accession>
<organism evidence="2 3">
    <name type="scientific">Galactobacter caseinivorans</name>
    <dbReference type="NCBI Taxonomy" id="2676123"/>
    <lineage>
        <taxon>Bacteria</taxon>
        <taxon>Bacillati</taxon>
        <taxon>Actinomycetota</taxon>
        <taxon>Actinomycetes</taxon>
        <taxon>Micrococcales</taxon>
        <taxon>Micrococcaceae</taxon>
        <taxon>Galactobacter</taxon>
    </lineage>
</organism>
<dbReference type="EMBL" id="QQXL01000003">
    <property type="protein sequence ID" value="RKW70856.1"/>
    <property type="molecule type" value="Genomic_DNA"/>
</dbReference>
<protein>
    <submittedName>
        <fullName evidence="2">Class A beta-lactamase-related serine hydrolase</fullName>
    </submittedName>
</protein>
<keyword evidence="3" id="KW-1185">Reference proteome</keyword>
<evidence type="ECO:0000313" key="2">
    <source>
        <dbReference type="EMBL" id="RKW70856.1"/>
    </source>
</evidence>
<dbReference type="Proteomes" id="UP000273119">
    <property type="component" value="Unassembled WGS sequence"/>
</dbReference>
<proteinExistence type="predicted"/>
<dbReference type="PANTHER" id="PTHR46825">
    <property type="entry name" value="D-ALANYL-D-ALANINE-CARBOXYPEPTIDASE/ENDOPEPTIDASE AMPH"/>
    <property type="match status" value="1"/>
</dbReference>
<dbReference type="Gene3D" id="3.40.710.10">
    <property type="entry name" value="DD-peptidase/beta-lactamase superfamily"/>
    <property type="match status" value="1"/>
</dbReference>
<dbReference type="RefSeq" id="WP_121484882.1">
    <property type="nucleotide sequence ID" value="NZ_QQXL01000003.1"/>
</dbReference>
<keyword evidence="2" id="KW-0378">Hydrolase</keyword>
<comment type="caution">
    <text evidence="2">The sequence shown here is derived from an EMBL/GenBank/DDBJ whole genome shotgun (WGS) entry which is preliminary data.</text>
</comment>
<evidence type="ECO:0000313" key="3">
    <source>
        <dbReference type="Proteomes" id="UP000273119"/>
    </source>
</evidence>
<dbReference type="GO" id="GO:0016787">
    <property type="term" value="F:hydrolase activity"/>
    <property type="evidence" value="ECO:0007669"/>
    <property type="project" value="UniProtKB-KW"/>
</dbReference>
<feature type="domain" description="Beta-lactamase-related" evidence="1">
    <location>
        <begin position="6"/>
        <end position="236"/>
    </location>
</feature>
<dbReference type="AlphaFoldDB" id="A0A496PK43"/>